<dbReference type="GO" id="GO:0005524">
    <property type="term" value="F:ATP binding"/>
    <property type="evidence" value="ECO:0007669"/>
    <property type="project" value="InterPro"/>
</dbReference>
<protein>
    <submittedName>
        <fullName evidence="3">Lon proteolytic domain-containing protein</fullName>
    </submittedName>
</protein>
<dbReference type="PRINTS" id="PR00830">
    <property type="entry name" value="ENDOLAPTASE"/>
</dbReference>
<dbReference type="InterPro" id="IPR027065">
    <property type="entry name" value="Lon_Prtase"/>
</dbReference>
<keyword evidence="2" id="KW-1185">Reference proteome</keyword>
<proteinExistence type="predicted"/>
<evidence type="ECO:0000313" key="3">
    <source>
        <dbReference type="WBParaSite" id="scaffold35464_cov240.g22498"/>
    </source>
</evidence>
<evidence type="ECO:0000259" key="1">
    <source>
        <dbReference type="Pfam" id="PF05362"/>
    </source>
</evidence>
<sequence>MIEFPSIAATQVTNSASIFGNVNERLFEKLVPGLFPIMIETKVGDGFVVYSECVILKNLEGYLTVNGTALFNMKAAAVSARGYLSEFIKIYKLNVQEDAHFLLNFLPPEFVIDGQSGGAALTCCMLSMLLNIEPRNDIAVIGAISLKGLILEVQFGNKLAAAKRCGLMHIVMPERMRKKWDELPAETKEGLTAHFVMYFKEIFCLVFPGVVLQE</sequence>
<reference evidence="3" key="1">
    <citation type="submission" date="2022-11" db="UniProtKB">
        <authorList>
            <consortium name="WormBaseParasite"/>
        </authorList>
    </citation>
    <scope>IDENTIFICATION</scope>
</reference>
<accession>A0A915MFJ7</accession>
<dbReference type="GO" id="GO:0004252">
    <property type="term" value="F:serine-type endopeptidase activity"/>
    <property type="evidence" value="ECO:0007669"/>
    <property type="project" value="InterPro"/>
</dbReference>
<dbReference type="PANTHER" id="PTHR43718:SF2">
    <property type="entry name" value="LON PROTEASE HOMOLOG, MITOCHONDRIAL"/>
    <property type="match status" value="1"/>
</dbReference>
<dbReference type="GO" id="GO:0006515">
    <property type="term" value="P:protein quality control for misfolded or incompletely synthesized proteins"/>
    <property type="evidence" value="ECO:0007669"/>
    <property type="project" value="TreeGrafter"/>
</dbReference>
<dbReference type="InterPro" id="IPR020568">
    <property type="entry name" value="Ribosomal_Su5_D2-typ_SF"/>
</dbReference>
<dbReference type="GO" id="GO:0004176">
    <property type="term" value="F:ATP-dependent peptidase activity"/>
    <property type="evidence" value="ECO:0007669"/>
    <property type="project" value="InterPro"/>
</dbReference>
<dbReference type="SUPFAM" id="SSF54211">
    <property type="entry name" value="Ribosomal protein S5 domain 2-like"/>
    <property type="match status" value="1"/>
</dbReference>
<name>A0A915MFJ7_MELJA</name>
<evidence type="ECO:0000313" key="2">
    <source>
        <dbReference type="Proteomes" id="UP000887561"/>
    </source>
</evidence>
<dbReference type="InterPro" id="IPR014721">
    <property type="entry name" value="Ribsml_uS5_D2-typ_fold_subgr"/>
</dbReference>
<dbReference type="Proteomes" id="UP000887561">
    <property type="component" value="Unplaced"/>
</dbReference>
<dbReference type="AlphaFoldDB" id="A0A915MFJ7"/>
<dbReference type="InterPro" id="IPR008269">
    <property type="entry name" value="Lon_proteolytic"/>
</dbReference>
<dbReference type="Pfam" id="PF05362">
    <property type="entry name" value="Lon_C"/>
    <property type="match status" value="1"/>
</dbReference>
<dbReference type="WBParaSite" id="scaffold35464_cov240.g22498">
    <property type="protein sequence ID" value="scaffold35464_cov240.g22498"/>
    <property type="gene ID" value="scaffold35464_cov240.g22498"/>
</dbReference>
<organism evidence="2 3">
    <name type="scientific">Meloidogyne javanica</name>
    <name type="common">Root-knot nematode worm</name>
    <dbReference type="NCBI Taxonomy" id="6303"/>
    <lineage>
        <taxon>Eukaryota</taxon>
        <taxon>Metazoa</taxon>
        <taxon>Ecdysozoa</taxon>
        <taxon>Nematoda</taxon>
        <taxon>Chromadorea</taxon>
        <taxon>Rhabditida</taxon>
        <taxon>Tylenchina</taxon>
        <taxon>Tylenchomorpha</taxon>
        <taxon>Tylenchoidea</taxon>
        <taxon>Meloidogynidae</taxon>
        <taxon>Meloidogyninae</taxon>
        <taxon>Meloidogyne</taxon>
        <taxon>Meloidogyne incognita group</taxon>
    </lineage>
</organism>
<feature type="domain" description="Lon proteolytic" evidence="1">
    <location>
        <begin position="38"/>
        <end position="203"/>
    </location>
</feature>
<dbReference type="Gene3D" id="3.30.230.10">
    <property type="match status" value="1"/>
</dbReference>
<dbReference type="PANTHER" id="PTHR43718">
    <property type="entry name" value="LON PROTEASE"/>
    <property type="match status" value="1"/>
</dbReference>